<accession>A0A7C8QG20</accession>
<feature type="compositionally biased region" description="Polar residues" evidence="1">
    <location>
        <begin position="633"/>
        <end position="643"/>
    </location>
</feature>
<sequence length="685" mass="77193">MHIASHKARQQLQLFSITSHPNAPLSLPVVKQGGVGAKSDHAEEAVVRAKRSFIEVLSNPRISETRMDDVIIQYWKSLLSPDLKVTAHDIFDFYATVARPKHRDLFLPVLFPPGTDRLYQSNKNISWSEIDICSFRRYRSFRQEVSTIAGTRAKGAQFEEAMITANAVPLYLILTIQGPNLKIPTTDKDLSFFRRKLDWLDEVDEDGFIDQEERTNYLKVLDSKIVQSYVKSGSPKEYRPGETFDISQRLISDVALDWEDVYAHVIQQENSYRWAKAGEKVGTRWINHGKGAQDVSEVSGMRRVDHAEELKYINELRDARINLEIAYIAMKEKTWTPIQTKGKGRQDATAPKPPGPSGNASPSGSLRSGQESKGEANQYGVRVDGNDQVLDFGGSETEDDERLEAYMRNTGIYSTGYVAIIAIGPPQCCIHRVERHRDVDTTQGLEMNPENRLALSDGRKAGIKRRISGIAFVDKGGDGSALIDPTRKPSRYPNTYVKFKWELKAKDVSQKVTWETRTDVRRMFMAKDEERFLKKELGPRYSGMKNAEKWDYLIFYSANKLEQNYSASATRQETDSTARVPGLHHDQGVSYPNLARFQSAGTNSGNDGTAMEVDLQSESSGLGKENRVPGAWNPTNSFEGSQSRPKENIYKFGRAVDSNKPRNTAPGPITSKRARLEEVSDEEYT</sequence>
<feature type="region of interest" description="Disordered" evidence="1">
    <location>
        <begin position="337"/>
        <end position="397"/>
    </location>
</feature>
<dbReference type="EMBL" id="WIWS01000080">
    <property type="protein sequence ID" value="KAF3210395.1"/>
    <property type="molecule type" value="Genomic_DNA"/>
</dbReference>
<comment type="caution">
    <text evidence="2">The sequence shown here is derived from an EMBL/GenBank/DDBJ whole genome shotgun (WGS) entry which is preliminary data.</text>
</comment>
<gene>
    <name evidence="2" type="ORF">TWF106_010691</name>
</gene>
<dbReference type="AlphaFoldDB" id="A0A7C8QG20"/>
<proteinExistence type="predicted"/>
<organism evidence="2 3">
    <name type="scientific">Orbilia oligospora</name>
    <name type="common">Nematode-trapping fungus</name>
    <name type="synonym">Arthrobotrys oligospora</name>
    <dbReference type="NCBI Taxonomy" id="2813651"/>
    <lineage>
        <taxon>Eukaryota</taxon>
        <taxon>Fungi</taxon>
        <taxon>Dikarya</taxon>
        <taxon>Ascomycota</taxon>
        <taxon>Pezizomycotina</taxon>
        <taxon>Orbiliomycetes</taxon>
        <taxon>Orbiliales</taxon>
        <taxon>Orbiliaceae</taxon>
        <taxon>Orbilia</taxon>
    </lineage>
</organism>
<feature type="region of interest" description="Disordered" evidence="1">
    <location>
        <begin position="618"/>
        <end position="685"/>
    </location>
</feature>
<feature type="region of interest" description="Disordered" evidence="1">
    <location>
        <begin position="567"/>
        <end position="587"/>
    </location>
</feature>
<name>A0A7C8QG20_ORBOL</name>
<evidence type="ECO:0000256" key="1">
    <source>
        <dbReference type="SAM" id="MobiDB-lite"/>
    </source>
</evidence>
<evidence type="ECO:0000313" key="2">
    <source>
        <dbReference type="EMBL" id="KAF3210395.1"/>
    </source>
</evidence>
<dbReference type="Proteomes" id="UP000472727">
    <property type="component" value="Unassembled WGS sequence"/>
</dbReference>
<reference evidence="2 3" key="1">
    <citation type="submission" date="2019-06" db="EMBL/GenBank/DDBJ databases">
        <authorList>
            <person name="Palmer J.M."/>
        </authorList>
    </citation>
    <scope>NUCLEOTIDE SEQUENCE [LARGE SCALE GENOMIC DNA]</scope>
    <source>
        <strain evidence="2 3">TWF106</strain>
    </source>
</reference>
<evidence type="ECO:0000313" key="3">
    <source>
        <dbReference type="Proteomes" id="UP000472727"/>
    </source>
</evidence>
<feature type="compositionally biased region" description="Polar residues" evidence="1">
    <location>
        <begin position="567"/>
        <end position="577"/>
    </location>
</feature>
<protein>
    <submittedName>
        <fullName evidence="2">Uncharacterized protein</fullName>
    </submittedName>
</protein>